<dbReference type="Pfam" id="PF00400">
    <property type="entry name" value="WD40"/>
    <property type="match status" value="2"/>
</dbReference>
<dbReference type="InterPro" id="IPR001680">
    <property type="entry name" value="WD40_rpt"/>
</dbReference>
<dbReference type="PANTHER" id="PTHR44464">
    <property type="entry name" value="WD REPEAT-CONTAINING PROTEIN 17"/>
    <property type="match status" value="1"/>
</dbReference>
<proteinExistence type="predicted"/>
<evidence type="ECO:0000313" key="2">
    <source>
        <dbReference type="EMBL" id="CAG9310344.1"/>
    </source>
</evidence>
<keyword evidence="3" id="KW-1185">Reference proteome</keyword>
<dbReference type="Proteomes" id="UP001162131">
    <property type="component" value="Unassembled WGS sequence"/>
</dbReference>
<evidence type="ECO:0000313" key="3">
    <source>
        <dbReference type="Proteomes" id="UP001162131"/>
    </source>
</evidence>
<organism evidence="2 3">
    <name type="scientific">Blepharisma stoltei</name>
    <dbReference type="NCBI Taxonomy" id="1481888"/>
    <lineage>
        <taxon>Eukaryota</taxon>
        <taxon>Sar</taxon>
        <taxon>Alveolata</taxon>
        <taxon>Ciliophora</taxon>
        <taxon>Postciliodesmatophora</taxon>
        <taxon>Heterotrichea</taxon>
        <taxon>Heterotrichida</taxon>
        <taxon>Blepharismidae</taxon>
        <taxon>Blepharisma</taxon>
    </lineage>
</organism>
<dbReference type="SMART" id="SM00320">
    <property type="entry name" value="WD40"/>
    <property type="match status" value="6"/>
</dbReference>
<dbReference type="EMBL" id="CAJZBQ010000002">
    <property type="protein sequence ID" value="CAG9310344.1"/>
    <property type="molecule type" value="Genomic_DNA"/>
</dbReference>
<dbReference type="InterPro" id="IPR015943">
    <property type="entry name" value="WD40/YVTN_repeat-like_dom_sf"/>
</dbReference>
<reference evidence="2" key="1">
    <citation type="submission" date="2021-09" db="EMBL/GenBank/DDBJ databases">
        <authorList>
            <consortium name="AG Swart"/>
            <person name="Singh M."/>
            <person name="Singh A."/>
            <person name="Seah K."/>
            <person name="Emmerich C."/>
        </authorList>
    </citation>
    <scope>NUCLEOTIDE SEQUENCE</scope>
    <source>
        <strain evidence="2">ATCC30299</strain>
    </source>
</reference>
<name>A0AAU9IF25_9CILI</name>
<dbReference type="SUPFAM" id="SSF50998">
    <property type="entry name" value="Quinoprotein alcohol dehydrogenase-like"/>
    <property type="match status" value="1"/>
</dbReference>
<dbReference type="PANTHER" id="PTHR44464:SF1">
    <property type="entry name" value="WD REPEAT-CONTAINING PROTEIN 17"/>
    <property type="match status" value="1"/>
</dbReference>
<dbReference type="Gene3D" id="2.130.10.10">
    <property type="entry name" value="YVTN repeat-like/Quinoprotein amine dehydrogenase"/>
    <property type="match status" value="2"/>
</dbReference>
<dbReference type="InterPro" id="IPR036322">
    <property type="entry name" value="WD40_repeat_dom_sf"/>
</dbReference>
<keyword evidence="1" id="KW-0853">WD repeat</keyword>
<evidence type="ECO:0000256" key="1">
    <source>
        <dbReference type="PROSITE-ProRule" id="PRU00221"/>
    </source>
</evidence>
<comment type="caution">
    <text evidence="2">The sequence shown here is derived from an EMBL/GenBank/DDBJ whole genome shotgun (WGS) entry which is preliminary data.</text>
</comment>
<dbReference type="InterPro" id="IPR011047">
    <property type="entry name" value="Quinoprotein_ADH-like_sf"/>
</dbReference>
<dbReference type="AlphaFoldDB" id="A0AAU9IF25"/>
<dbReference type="PROSITE" id="PS50082">
    <property type="entry name" value="WD_REPEATS_2"/>
    <property type="match status" value="1"/>
</dbReference>
<sequence>MEQNRIERLRSKYIGLHSSRFQSCFITRSDTPSVYYAKGSYVCKRNAESLDEIYSFKAHDTSIMVLLPIPILNPTHLISLTYSGDMGLYTLEGSLLHYLEIENQNQGFQKILRHGCTNNLGTLLATISLYGNYNGIIEVWKVSIDQGFSKILTFRGNYKNCEFSHLDHLFMLRETAIDDGAPLSQHQSDLPISEENALVDFLLEEENEPIEEYQERIGKRHQKVISYYISLTKNLEGNIEQDFIFYPCYARVSCIKSNHLGQVVLGFLTRMIVVWDIETLTPLHTLHMEGNGSISCIEFIGTNVYFSPLSEYFCRFSINQPQFEKLFDVKNGSYPELYIVRTNQEWINRTTWYYGWVVPEVTLIGFNENGISNARFKNFLEGGEIIESKHINLFKVTCCGLSINPQGTHVAVGDFDGSVMIFTLDNGTLVTRTHVNTSVRCIEWDLEGINLYIGTLDGQIIFISNVLGQIQEPITLVTVEESVICMSWKEAPIKNLMAVGTTKGDLFIFTYQDGILYKEQKILAHDKQEWNDDAKFGSLSLFSEIWTLAWSPSSSEILATGSEDQTVSVWNWKTSECLVTLPKHKRAVTGVRWAAISETNIKGSILTEIFVTCSDDQSLRLYDPKAWTMLHVFNTSIIKEWHTVTYASIDAVKSRVACVTQNGNLFIINLSTLDYDFIGRIHNGSIEGLDWKGGYIATCSAEVLACIIEI</sequence>
<accession>A0AAU9IF25</accession>
<gene>
    <name evidence="2" type="ORF">BSTOLATCC_MIC1196</name>
</gene>
<protein>
    <submittedName>
        <fullName evidence="2">Uncharacterized protein</fullName>
    </submittedName>
</protein>
<dbReference type="SUPFAM" id="SSF50978">
    <property type="entry name" value="WD40 repeat-like"/>
    <property type="match status" value="1"/>
</dbReference>
<feature type="repeat" description="WD" evidence="1">
    <location>
        <begin position="545"/>
        <end position="580"/>
    </location>
</feature>